<sequence length="184" mass="20054">MASFAVMNITVQLLACRERDGIVSGRGLPSLRASQTLTCKAAARSGEIMGRPRQHAAESAETARAMTAGSAVQRRREHSVRDGFIAVFLHGMSPAQHQQTQTPHTAPPSHSPALSRPRPLTPPALSRPRPLRLSSQRGNLNPPLAFIKEIIMVFDTSITALKRRDENLTNLPRVALSTSCTFNM</sequence>
<evidence type="ECO:0000313" key="2">
    <source>
        <dbReference type="EMBL" id="KAJ8355663.1"/>
    </source>
</evidence>
<feature type="compositionally biased region" description="Low complexity" evidence="1">
    <location>
        <begin position="95"/>
        <end position="104"/>
    </location>
</feature>
<organism evidence="2 3">
    <name type="scientific">Synaphobranchus kaupii</name>
    <name type="common">Kaup's arrowtooth eel</name>
    <dbReference type="NCBI Taxonomy" id="118154"/>
    <lineage>
        <taxon>Eukaryota</taxon>
        <taxon>Metazoa</taxon>
        <taxon>Chordata</taxon>
        <taxon>Craniata</taxon>
        <taxon>Vertebrata</taxon>
        <taxon>Euteleostomi</taxon>
        <taxon>Actinopterygii</taxon>
        <taxon>Neopterygii</taxon>
        <taxon>Teleostei</taxon>
        <taxon>Anguilliformes</taxon>
        <taxon>Synaphobranchidae</taxon>
        <taxon>Synaphobranchus</taxon>
    </lineage>
</organism>
<dbReference type="EMBL" id="JAINUF010000006">
    <property type="protein sequence ID" value="KAJ8355663.1"/>
    <property type="molecule type" value="Genomic_DNA"/>
</dbReference>
<proteinExistence type="predicted"/>
<dbReference type="AlphaFoldDB" id="A0A9Q1FCU7"/>
<keyword evidence="3" id="KW-1185">Reference proteome</keyword>
<gene>
    <name evidence="2" type="ORF">SKAU_G00184570</name>
</gene>
<protein>
    <submittedName>
        <fullName evidence="2">Uncharacterized protein</fullName>
    </submittedName>
</protein>
<name>A0A9Q1FCU7_SYNKA</name>
<feature type="compositionally biased region" description="Low complexity" evidence="1">
    <location>
        <begin position="111"/>
        <end position="135"/>
    </location>
</feature>
<dbReference type="Proteomes" id="UP001152622">
    <property type="component" value="Chromosome 6"/>
</dbReference>
<feature type="region of interest" description="Disordered" evidence="1">
    <location>
        <begin position="95"/>
        <end position="139"/>
    </location>
</feature>
<reference evidence="2" key="1">
    <citation type="journal article" date="2023" name="Science">
        <title>Genome structures resolve the early diversification of teleost fishes.</title>
        <authorList>
            <person name="Parey E."/>
            <person name="Louis A."/>
            <person name="Montfort J."/>
            <person name="Bouchez O."/>
            <person name="Roques C."/>
            <person name="Iampietro C."/>
            <person name="Lluch J."/>
            <person name="Castinel A."/>
            <person name="Donnadieu C."/>
            <person name="Desvignes T."/>
            <person name="Floi Bucao C."/>
            <person name="Jouanno E."/>
            <person name="Wen M."/>
            <person name="Mejri S."/>
            <person name="Dirks R."/>
            <person name="Jansen H."/>
            <person name="Henkel C."/>
            <person name="Chen W.J."/>
            <person name="Zahm M."/>
            <person name="Cabau C."/>
            <person name="Klopp C."/>
            <person name="Thompson A.W."/>
            <person name="Robinson-Rechavi M."/>
            <person name="Braasch I."/>
            <person name="Lecointre G."/>
            <person name="Bobe J."/>
            <person name="Postlethwait J.H."/>
            <person name="Berthelot C."/>
            <person name="Roest Crollius H."/>
            <person name="Guiguen Y."/>
        </authorList>
    </citation>
    <scope>NUCLEOTIDE SEQUENCE</scope>
    <source>
        <strain evidence="2">WJC10195</strain>
    </source>
</reference>
<comment type="caution">
    <text evidence="2">The sequence shown here is derived from an EMBL/GenBank/DDBJ whole genome shotgun (WGS) entry which is preliminary data.</text>
</comment>
<evidence type="ECO:0000313" key="3">
    <source>
        <dbReference type="Proteomes" id="UP001152622"/>
    </source>
</evidence>
<accession>A0A9Q1FCU7</accession>
<evidence type="ECO:0000256" key="1">
    <source>
        <dbReference type="SAM" id="MobiDB-lite"/>
    </source>
</evidence>